<dbReference type="VEuPathDB" id="TriTrypDB:LdCL_180017500"/>
<evidence type="ECO:0000259" key="9">
    <source>
        <dbReference type="PROSITE" id="PS50862"/>
    </source>
</evidence>
<evidence type="ECO:0000256" key="1">
    <source>
        <dbReference type="ARBA" id="ARBA00012831"/>
    </source>
</evidence>
<dbReference type="PROSITE" id="PS50862">
    <property type="entry name" value="AA_TRNA_LIGASE_II"/>
    <property type="match status" value="1"/>
</dbReference>
<dbReference type="Proteomes" id="UP000318821">
    <property type="component" value="Unassembled WGS sequence"/>
</dbReference>
<dbReference type="GO" id="GO:0006433">
    <property type="term" value="P:prolyl-tRNA aminoacylation"/>
    <property type="evidence" value="ECO:0007669"/>
    <property type="project" value="InterPro"/>
</dbReference>
<keyword evidence="3" id="KW-0547">Nucleotide-binding</keyword>
<dbReference type="InterPro" id="IPR004154">
    <property type="entry name" value="Anticodon-bd"/>
</dbReference>
<dbReference type="SUPFAM" id="SSF55826">
    <property type="entry name" value="YbaK/ProRS associated domain"/>
    <property type="match status" value="1"/>
</dbReference>
<keyword evidence="5" id="KW-0648">Protein biosynthesis</keyword>
<reference evidence="11" key="1">
    <citation type="submission" date="2019-02" db="EMBL/GenBank/DDBJ databases">
        <title>FDA dAtabase for Regulatory Grade micrObial Sequences (FDA-ARGOS): Supporting development and validation of Infectious Disease Dx tests.</title>
        <authorList>
            <person name="Duncan R."/>
            <person name="Fisher C."/>
            <person name="Tallon L."/>
            <person name="Sadzewicz L."/>
            <person name="Sengamalay N."/>
            <person name="Ott S."/>
            <person name="Godinez A."/>
            <person name="Nagaraj S."/>
            <person name="Vavikolanu K."/>
            <person name="Vyas G."/>
            <person name="Nadendla S."/>
            <person name="Aluvathingal J."/>
            <person name="Sichtig H."/>
        </authorList>
    </citation>
    <scope>NUCLEOTIDE SEQUENCE [LARGE SCALE GENOMIC DNA]</scope>
    <source>
        <strain evidence="11">FDAARGOS_360</strain>
    </source>
</reference>
<dbReference type="Gene3D" id="3.30.110.30">
    <property type="entry name" value="C-terminal domain of ProRS"/>
    <property type="match status" value="1"/>
</dbReference>
<dbReference type="Gene3D" id="3.40.50.800">
    <property type="entry name" value="Anticodon-binding domain"/>
    <property type="match status" value="1"/>
</dbReference>
<evidence type="ECO:0000313" key="10">
    <source>
        <dbReference type="EMBL" id="TPP55232.1"/>
    </source>
</evidence>
<evidence type="ECO:0000256" key="6">
    <source>
        <dbReference type="ARBA" id="ARBA00023146"/>
    </source>
</evidence>
<dbReference type="InterPro" id="IPR045864">
    <property type="entry name" value="aa-tRNA-synth_II/BPL/LPL"/>
</dbReference>
<dbReference type="VEuPathDB" id="TriTrypDB:LDHU3_18.1550"/>
<dbReference type="SMART" id="SM00946">
    <property type="entry name" value="ProRS-C_1"/>
    <property type="match status" value="1"/>
</dbReference>
<dbReference type="NCBIfam" id="TIGR00408">
    <property type="entry name" value="proS_fam_I"/>
    <property type="match status" value="1"/>
</dbReference>
<dbReference type="Pfam" id="PF00587">
    <property type="entry name" value="tRNA-synt_2b"/>
    <property type="match status" value="1"/>
</dbReference>
<dbReference type="GO" id="GO:0005524">
    <property type="term" value="F:ATP binding"/>
    <property type="evidence" value="ECO:0007669"/>
    <property type="project" value="UniProtKB-KW"/>
</dbReference>
<dbReference type="InterPro" id="IPR036621">
    <property type="entry name" value="Anticodon-bd_dom_sf"/>
</dbReference>
<evidence type="ECO:0000256" key="3">
    <source>
        <dbReference type="ARBA" id="ARBA00022741"/>
    </source>
</evidence>
<dbReference type="Gene3D" id="3.90.960.10">
    <property type="entry name" value="YbaK/aminoacyl-tRNA synthetase-associated domain"/>
    <property type="match status" value="1"/>
</dbReference>
<protein>
    <recommendedName>
        <fullName evidence="1">proline--tRNA ligase</fullName>
        <ecNumber evidence="1">6.1.1.15</ecNumber>
    </recommendedName>
    <alternativeName>
        <fullName evidence="7">Prolyl-tRNA synthetase</fullName>
    </alternativeName>
</protein>
<dbReference type="InterPro" id="IPR017449">
    <property type="entry name" value="Pro-tRNA_synth_II"/>
</dbReference>
<dbReference type="CDD" id="cd00778">
    <property type="entry name" value="ProRS_core_arch_euk"/>
    <property type="match status" value="1"/>
</dbReference>
<dbReference type="PANTHER" id="PTHR43382">
    <property type="entry name" value="PROLYL-TRNA SYNTHETASE"/>
    <property type="match status" value="1"/>
</dbReference>
<evidence type="ECO:0000313" key="11">
    <source>
        <dbReference type="Proteomes" id="UP000318821"/>
    </source>
</evidence>
<dbReference type="InterPro" id="IPR004499">
    <property type="entry name" value="Pro-tRNA-ligase_IIa_arc-type"/>
</dbReference>
<dbReference type="SUPFAM" id="SSF52954">
    <property type="entry name" value="Class II aaRS ABD-related"/>
    <property type="match status" value="1"/>
</dbReference>
<dbReference type="PRINTS" id="PR01046">
    <property type="entry name" value="TRNASYNTHPRO"/>
</dbReference>
<dbReference type="InterPro" id="IPR007214">
    <property type="entry name" value="YbaK/aa-tRNA-synth-assoc-dom"/>
</dbReference>
<comment type="caution">
    <text evidence="10">The sequence shown here is derived from an EMBL/GenBank/DDBJ whole genome shotgun (WGS) entry which is preliminary data.</text>
</comment>
<dbReference type="FunFam" id="3.90.960.10:FF:000005">
    <property type="entry name" value="Putative prolyl-tRNA synthetase"/>
    <property type="match status" value="1"/>
</dbReference>
<dbReference type="PANTHER" id="PTHR43382:SF2">
    <property type="entry name" value="BIFUNCTIONAL GLUTAMATE_PROLINE--TRNA LIGASE"/>
    <property type="match status" value="1"/>
</dbReference>
<dbReference type="GO" id="GO:0002161">
    <property type="term" value="F:aminoacyl-tRNA deacylase activity"/>
    <property type="evidence" value="ECO:0007669"/>
    <property type="project" value="InterPro"/>
</dbReference>
<dbReference type="InterPro" id="IPR002314">
    <property type="entry name" value="aa-tRNA-synt_IIb"/>
</dbReference>
<name>A0A504Y1A6_LEIDO</name>
<dbReference type="HAMAP" id="MF_01571">
    <property type="entry name" value="Pro_tRNA_synth_type3"/>
    <property type="match status" value="1"/>
</dbReference>
<dbReference type="SUPFAM" id="SSF64586">
    <property type="entry name" value="C-terminal domain of ProRS"/>
    <property type="match status" value="1"/>
</dbReference>
<evidence type="ECO:0000256" key="2">
    <source>
        <dbReference type="ARBA" id="ARBA00022598"/>
    </source>
</evidence>
<dbReference type="AlphaFoldDB" id="A0A504Y1A6"/>
<feature type="domain" description="Aminoacyl-transfer RNA synthetases class-II family profile" evidence="9">
    <location>
        <begin position="214"/>
        <end position="450"/>
    </location>
</feature>
<dbReference type="GO" id="GO:0004827">
    <property type="term" value="F:proline-tRNA ligase activity"/>
    <property type="evidence" value="ECO:0007669"/>
    <property type="project" value="UniProtKB-EC"/>
</dbReference>
<evidence type="ECO:0000256" key="5">
    <source>
        <dbReference type="ARBA" id="ARBA00022917"/>
    </source>
</evidence>
<dbReference type="InterPro" id="IPR002316">
    <property type="entry name" value="Pro-tRNA-ligase_IIa"/>
</dbReference>
<evidence type="ECO:0000256" key="7">
    <source>
        <dbReference type="ARBA" id="ARBA00029731"/>
    </source>
</evidence>
<dbReference type="GO" id="GO:0017101">
    <property type="term" value="C:aminoacyl-tRNA synthetase multienzyme complex"/>
    <property type="evidence" value="ECO:0007669"/>
    <property type="project" value="TreeGrafter"/>
</dbReference>
<dbReference type="CDD" id="cd00862">
    <property type="entry name" value="ProRS_anticodon_zinc"/>
    <property type="match status" value="1"/>
</dbReference>
<dbReference type="EMBL" id="RHLD01000027">
    <property type="protein sequence ID" value="TPP55232.1"/>
    <property type="molecule type" value="Genomic_DNA"/>
</dbReference>
<dbReference type="Pfam" id="PF04073">
    <property type="entry name" value="tRNA_edit"/>
    <property type="match status" value="1"/>
</dbReference>
<dbReference type="InterPro" id="IPR016061">
    <property type="entry name" value="Pro-tRNA_ligase_II_C"/>
</dbReference>
<dbReference type="SUPFAM" id="SSF55681">
    <property type="entry name" value="Class II aaRS and biotin synthetases"/>
    <property type="match status" value="1"/>
</dbReference>
<dbReference type="InterPro" id="IPR006195">
    <property type="entry name" value="aa-tRNA-synth_II"/>
</dbReference>
<dbReference type="InterPro" id="IPR036754">
    <property type="entry name" value="YbaK/aa-tRNA-synt-asso_dom_sf"/>
</dbReference>
<dbReference type="FunFam" id="3.30.110.30:FF:000001">
    <property type="entry name" value="Bifunctional glutamate/proline--tRNA ligase"/>
    <property type="match status" value="1"/>
</dbReference>
<sequence length="677" mass="76701">MSAKDCRGEPELLALLKELNIELPTISHGEMHTVEEANKELGRFGTPCVGTKNMFLKSRKGELVLLTAVHTTKTDMHAIEKAAGTKNLRFAPAEILSDNLAVVQGCVTPFALINNIEKRNVTVLLDKNLKESPIPFVLHPCRNDKSSLVVFEQLERFLEKLGYAYKLLGIAAKREENFSAWYIDVITKAEMIEYYDVSGCYIIRPWAYYVWKCVQRFLGGKIEKLGVEDCYFPMFVSRNCLEREKDHIEGFAPEVAWVTRAGDTELEQPVAVRPTSETVMYPYYAKWIRSHRDLPVRLNMWNNVIRWEFSHPTPFIRTREFLWQEGHCAWAKAEECAKEVLDILECYASVYEQLLAVPVVRGRKTEKEKFAGGDYTTTVETFIEAVGRGCQGATSHNLGQNFGKMFDIRFQDPENNEQTLIPWQNSWGLSTRVIGVMIMVHGDNRGMVMPPRVASTQVIIIPVGITKDTTEEARQELLASCRRLESELCEGGVRAKCDLRDNYSPGWRFNHWEVKGVPLRVELGPRELAERSLAVAVRHSGARHSVVWDAQTPTAVAALLEDVHAQMYARAKETMETHRVRVTEWAEFVPTLNRKCLILAPWCGAMECEDQVKKDSAEESKAAQAQETREDARAPSMGAKTLCIPFEQPEDPAEGHGCICKGCTKPATTWVLFGRSY</sequence>
<dbReference type="GO" id="GO:0005737">
    <property type="term" value="C:cytoplasm"/>
    <property type="evidence" value="ECO:0007669"/>
    <property type="project" value="InterPro"/>
</dbReference>
<keyword evidence="6" id="KW-0030">Aminoacyl-tRNA synthetase</keyword>
<gene>
    <name evidence="10" type="ORF">CGC20_39165</name>
</gene>
<evidence type="ECO:0000256" key="4">
    <source>
        <dbReference type="ARBA" id="ARBA00022840"/>
    </source>
</evidence>
<dbReference type="VEuPathDB" id="TriTrypDB:LdBPK_181230.1"/>
<keyword evidence="2 10" id="KW-0436">Ligase</keyword>
<dbReference type="CDD" id="cd04335">
    <property type="entry name" value="PrdX_deacylase"/>
    <property type="match status" value="1"/>
</dbReference>
<comment type="catalytic activity">
    <reaction evidence="8">
        <text>tRNA(Pro) + L-proline + ATP = L-prolyl-tRNA(Pro) + AMP + diphosphate</text>
        <dbReference type="Rhea" id="RHEA:14305"/>
        <dbReference type="Rhea" id="RHEA-COMP:9700"/>
        <dbReference type="Rhea" id="RHEA-COMP:9702"/>
        <dbReference type="ChEBI" id="CHEBI:30616"/>
        <dbReference type="ChEBI" id="CHEBI:33019"/>
        <dbReference type="ChEBI" id="CHEBI:60039"/>
        <dbReference type="ChEBI" id="CHEBI:78442"/>
        <dbReference type="ChEBI" id="CHEBI:78532"/>
        <dbReference type="ChEBI" id="CHEBI:456215"/>
        <dbReference type="EC" id="6.1.1.15"/>
    </reaction>
</comment>
<dbReference type="EC" id="6.1.1.15" evidence="1"/>
<accession>A0A504Y1A6</accession>
<dbReference type="Gene3D" id="3.30.930.10">
    <property type="entry name" value="Bira Bifunctional Protein, Domain 2"/>
    <property type="match status" value="1"/>
</dbReference>
<dbReference type="FunFam" id="3.40.50.800:FF:000005">
    <property type="entry name" value="bifunctional glutamate/proline--tRNA ligase"/>
    <property type="match status" value="1"/>
</dbReference>
<organism evidence="10 11">
    <name type="scientific">Leishmania donovani</name>
    <dbReference type="NCBI Taxonomy" id="5661"/>
    <lineage>
        <taxon>Eukaryota</taxon>
        <taxon>Discoba</taxon>
        <taxon>Euglenozoa</taxon>
        <taxon>Kinetoplastea</taxon>
        <taxon>Metakinetoplastina</taxon>
        <taxon>Trypanosomatida</taxon>
        <taxon>Trypanosomatidae</taxon>
        <taxon>Leishmaniinae</taxon>
        <taxon>Leishmania</taxon>
    </lineage>
</organism>
<keyword evidence="4" id="KW-0067">ATP-binding</keyword>
<dbReference type="InterPro" id="IPR033721">
    <property type="entry name" value="ProRS_core_arch_euk"/>
</dbReference>
<dbReference type="Pfam" id="PF09180">
    <property type="entry name" value="ProRS-C_1"/>
    <property type="match status" value="1"/>
</dbReference>
<dbReference type="Pfam" id="PF03129">
    <property type="entry name" value="HGTP_anticodon"/>
    <property type="match status" value="1"/>
</dbReference>
<evidence type="ECO:0000256" key="8">
    <source>
        <dbReference type="ARBA" id="ARBA00047671"/>
    </source>
</evidence>
<proteinExistence type="inferred from homology"/>
<dbReference type="FunFam" id="3.30.930.10:FF:000007">
    <property type="entry name" value="Bifunctional glutamate/proline--tRNA ligase"/>
    <property type="match status" value="1"/>
</dbReference>